<reference evidence="2" key="1">
    <citation type="submission" date="2015-07" db="EMBL/GenBank/DDBJ databases">
        <title>MeaNS - Measles Nucleotide Surveillance Program.</title>
        <authorList>
            <person name="Tran T."/>
            <person name="Druce J."/>
        </authorList>
    </citation>
    <scope>NUCLEOTIDE SEQUENCE</scope>
    <source>
        <strain evidence="2">UCB-OBI-ISO-001</strain>
        <tissue evidence="2">Gonad</tissue>
    </source>
</reference>
<feature type="transmembrane region" description="Helical" evidence="1">
    <location>
        <begin position="35"/>
        <end position="56"/>
    </location>
</feature>
<proteinExistence type="predicted"/>
<gene>
    <name evidence="2" type="ORF">OCBIM_22014651mg</name>
</gene>
<keyword evidence="1" id="KW-0812">Transmembrane</keyword>
<feature type="non-terminal residue" evidence="2">
    <location>
        <position position="1"/>
    </location>
</feature>
<keyword evidence="1" id="KW-0472">Membrane</keyword>
<name>A0A0L8FLV8_OCTBM</name>
<evidence type="ECO:0000256" key="1">
    <source>
        <dbReference type="SAM" id="Phobius"/>
    </source>
</evidence>
<dbReference type="AlphaFoldDB" id="A0A0L8FLV8"/>
<protein>
    <submittedName>
        <fullName evidence="2">Uncharacterized protein</fullName>
    </submittedName>
</protein>
<accession>A0A0L8FLV8</accession>
<organism evidence="2">
    <name type="scientific">Octopus bimaculoides</name>
    <name type="common">California two-spotted octopus</name>
    <dbReference type="NCBI Taxonomy" id="37653"/>
    <lineage>
        <taxon>Eukaryota</taxon>
        <taxon>Metazoa</taxon>
        <taxon>Spiralia</taxon>
        <taxon>Lophotrochozoa</taxon>
        <taxon>Mollusca</taxon>
        <taxon>Cephalopoda</taxon>
        <taxon>Coleoidea</taxon>
        <taxon>Octopodiformes</taxon>
        <taxon>Octopoda</taxon>
        <taxon>Incirrata</taxon>
        <taxon>Octopodidae</taxon>
        <taxon>Octopus</taxon>
    </lineage>
</organism>
<feature type="transmembrane region" description="Helical" evidence="1">
    <location>
        <begin position="6"/>
        <end position="23"/>
    </location>
</feature>
<feature type="transmembrane region" description="Helical" evidence="1">
    <location>
        <begin position="62"/>
        <end position="85"/>
    </location>
</feature>
<sequence>IIAYFISVYIIAFIIHTHTHTYIHTHTHTHTHRTYMYTCAHISILILLLLMLLSSFFSPKQFHIWCEILLQYIHKIYIISFYRIWYIH</sequence>
<dbReference type="EMBL" id="KQ429026">
    <property type="protein sequence ID" value="KOF65669.1"/>
    <property type="molecule type" value="Genomic_DNA"/>
</dbReference>
<evidence type="ECO:0000313" key="2">
    <source>
        <dbReference type="EMBL" id="KOF65669.1"/>
    </source>
</evidence>
<keyword evidence="1" id="KW-1133">Transmembrane helix</keyword>